<dbReference type="Pfam" id="PF06452">
    <property type="entry name" value="CBM9_1"/>
    <property type="match status" value="1"/>
</dbReference>
<evidence type="ECO:0000313" key="3">
    <source>
        <dbReference type="Proteomes" id="UP001215231"/>
    </source>
</evidence>
<sequence>MVAGVAGHSFAFAEEKVADHAIAAGGYQALFSKEKPGIDGYLNETVWQDATWYPIDFLMLGKAPDSRDFQGSFALAWDENRLYLSAKIIDDVLLDKHADPLVSYWDDDTLEIFIDEDFSGGDHQYNHNAFAYHVALDNQVVDIGSNGKAQFYNDHINSRWRRQGEHIIWEAEITVYSDNYRDDKADNPSVKLRKGKKMGFMLAYCDNDGSSEREHFIGSQQIKGQDKNLGWINADVFAALLLVGSD</sequence>
<evidence type="ECO:0000313" key="2">
    <source>
        <dbReference type="EMBL" id="WDE14416.1"/>
    </source>
</evidence>
<evidence type="ECO:0000259" key="1">
    <source>
        <dbReference type="Pfam" id="PF06452"/>
    </source>
</evidence>
<dbReference type="InterPro" id="IPR010502">
    <property type="entry name" value="Carb-bd_dom_fam9"/>
</dbReference>
<organism evidence="2 3">
    <name type="scientific">Thalassomonas haliotis</name>
    <dbReference type="NCBI Taxonomy" id="485448"/>
    <lineage>
        <taxon>Bacteria</taxon>
        <taxon>Pseudomonadati</taxon>
        <taxon>Pseudomonadota</taxon>
        <taxon>Gammaproteobacteria</taxon>
        <taxon>Alteromonadales</taxon>
        <taxon>Colwelliaceae</taxon>
        <taxon>Thalassomonas</taxon>
    </lineage>
</organism>
<protein>
    <submittedName>
        <fullName evidence="2">CBM9 family sugar-binding protein</fullName>
    </submittedName>
</protein>
<feature type="domain" description="Carbohydrate-binding" evidence="1">
    <location>
        <begin position="38"/>
        <end position="244"/>
    </location>
</feature>
<dbReference type="CDD" id="cd00241">
    <property type="entry name" value="DOMON_like"/>
    <property type="match status" value="1"/>
</dbReference>
<reference evidence="2 3" key="1">
    <citation type="journal article" date="2022" name="Mar. Drugs">
        <title>Bioassay-Guided Fractionation Leads to the Detection of Cholic Acid Generated by the Rare Thalassomonas sp.</title>
        <authorList>
            <person name="Pheiffer F."/>
            <person name="Schneider Y.K."/>
            <person name="Hansen E.H."/>
            <person name="Andersen J.H."/>
            <person name="Isaksson J."/>
            <person name="Busche T."/>
            <person name="R C."/>
            <person name="Kalinowski J."/>
            <person name="Zyl L.V."/>
            <person name="Trindade M."/>
        </authorList>
    </citation>
    <scope>NUCLEOTIDE SEQUENCE [LARGE SCALE GENOMIC DNA]</scope>
    <source>
        <strain evidence="2 3">A5K-61T</strain>
    </source>
</reference>
<dbReference type="Proteomes" id="UP001215231">
    <property type="component" value="Chromosome"/>
</dbReference>
<accession>A0ABY7VLD1</accession>
<gene>
    <name evidence="2" type="ORF">H3N35_05390</name>
</gene>
<proteinExistence type="predicted"/>
<name>A0ABY7VLD1_9GAMM</name>
<dbReference type="Gene3D" id="2.60.40.1190">
    <property type="match status" value="1"/>
</dbReference>
<dbReference type="EMBL" id="CP059693">
    <property type="protein sequence ID" value="WDE14416.1"/>
    <property type="molecule type" value="Genomic_DNA"/>
</dbReference>
<keyword evidence="3" id="KW-1185">Reference proteome</keyword>
<dbReference type="SUPFAM" id="SSF49344">
    <property type="entry name" value="CBD9-like"/>
    <property type="match status" value="1"/>
</dbReference>